<organism evidence="2 3">
    <name type="scientific">Persicobacter diffluens</name>
    <dbReference type="NCBI Taxonomy" id="981"/>
    <lineage>
        <taxon>Bacteria</taxon>
        <taxon>Pseudomonadati</taxon>
        <taxon>Bacteroidota</taxon>
        <taxon>Cytophagia</taxon>
        <taxon>Cytophagales</taxon>
        <taxon>Persicobacteraceae</taxon>
        <taxon>Persicobacter</taxon>
    </lineage>
</organism>
<accession>A0AAN4VX71</accession>
<evidence type="ECO:0000259" key="1">
    <source>
        <dbReference type="Pfam" id="PF13785"/>
    </source>
</evidence>
<name>A0AAN4VX71_9BACT</name>
<feature type="domain" description="DUF4178" evidence="1">
    <location>
        <begin position="27"/>
        <end position="173"/>
    </location>
</feature>
<keyword evidence="3" id="KW-1185">Reference proteome</keyword>
<dbReference type="AlphaFoldDB" id="A0AAN4VX71"/>
<sequence length="186" mass="21772">MGLFDFFKKKDKEPAYDPTNIQITDLQVGFMLDYDLKSWKVTQAWDYDWGKEYFTKEFKLFDGELELYLSVDANDGLDLSVSRSVKIRSIDEDLPEYIVKHKEGPTKIIFDGDTYYLDGDSAGYCKDMEENNYDDAWAEFIEWEYYTKDESKMIAVSQWDEREFEASIGKPIKAFEISNILPAQNG</sequence>
<evidence type="ECO:0000313" key="3">
    <source>
        <dbReference type="Proteomes" id="UP001310022"/>
    </source>
</evidence>
<proteinExistence type="predicted"/>
<gene>
    <name evidence="2" type="ORF">PEDI_14410</name>
</gene>
<dbReference type="Proteomes" id="UP001310022">
    <property type="component" value="Unassembled WGS sequence"/>
</dbReference>
<comment type="caution">
    <text evidence="2">The sequence shown here is derived from an EMBL/GenBank/DDBJ whole genome shotgun (WGS) entry which is preliminary data.</text>
</comment>
<evidence type="ECO:0000313" key="2">
    <source>
        <dbReference type="EMBL" id="GJM60889.1"/>
    </source>
</evidence>
<dbReference type="RefSeq" id="WP_053404785.1">
    <property type="nucleotide sequence ID" value="NZ_BQKE01000001.1"/>
</dbReference>
<dbReference type="Pfam" id="PF13785">
    <property type="entry name" value="DUF4178"/>
    <property type="match status" value="1"/>
</dbReference>
<dbReference type="EMBL" id="BQKE01000001">
    <property type="protein sequence ID" value="GJM60889.1"/>
    <property type="molecule type" value="Genomic_DNA"/>
</dbReference>
<protein>
    <recommendedName>
        <fullName evidence="1">DUF4178 domain-containing protein</fullName>
    </recommendedName>
</protein>
<dbReference type="InterPro" id="IPR025235">
    <property type="entry name" value="DUF4178"/>
</dbReference>
<reference evidence="2 3" key="1">
    <citation type="submission" date="2021-12" db="EMBL/GenBank/DDBJ databases">
        <title>Genome sequencing of bacteria with rrn-lacking chromosome and rrn-plasmid.</title>
        <authorList>
            <person name="Anda M."/>
            <person name="Iwasaki W."/>
        </authorList>
    </citation>
    <scope>NUCLEOTIDE SEQUENCE [LARGE SCALE GENOMIC DNA]</scope>
    <source>
        <strain evidence="2 3">NBRC 15940</strain>
    </source>
</reference>